<dbReference type="InterPro" id="IPR001021">
    <property type="entry name" value="Ribosomal_bL25_long"/>
</dbReference>
<dbReference type="AlphaFoldDB" id="A0A1F5DML8"/>
<dbReference type="CDD" id="cd00495">
    <property type="entry name" value="Ribosomal_L25_TL5_CTC"/>
    <property type="match status" value="1"/>
</dbReference>
<feature type="domain" description="Large ribosomal subunit protein bL25 L25" evidence="7">
    <location>
        <begin position="6"/>
        <end position="91"/>
    </location>
</feature>
<dbReference type="GO" id="GO:0022625">
    <property type="term" value="C:cytosolic large ribosomal subunit"/>
    <property type="evidence" value="ECO:0007669"/>
    <property type="project" value="TreeGrafter"/>
</dbReference>
<keyword evidence="4 5" id="KW-0687">Ribonucleoprotein</keyword>
<feature type="compositionally biased region" description="Acidic residues" evidence="6">
    <location>
        <begin position="187"/>
        <end position="198"/>
    </location>
</feature>
<feature type="compositionally biased region" description="Basic and acidic residues" evidence="6">
    <location>
        <begin position="216"/>
        <end position="226"/>
    </location>
</feature>
<evidence type="ECO:0000313" key="10">
    <source>
        <dbReference type="Proteomes" id="UP000178764"/>
    </source>
</evidence>
<dbReference type="InterPro" id="IPR037121">
    <property type="entry name" value="Ribosomal_bL25_C"/>
</dbReference>
<dbReference type="NCBIfam" id="TIGR00731">
    <property type="entry name" value="bL25_bact_ctc"/>
    <property type="match status" value="1"/>
</dbReference>
<evidence type="ECO:0000256" key="5">
    <source>
        <dbReference type="HAMAP-Rule" id="MF_01334"/>
    </source>
</evidence>
<comment type="function">
    <text evidence="5">This is one of the proteins that binds to the 5S RNA in the ribosome where it forms part of the central protuberance.</text>
</comment>
<feature type="compositionally biased region" description="Polar residues" evidence="6">
    <location>
        <begin position="234"/>
        <end position="244"/>
    </location>
</feature>
<dbReference type="InterPro" id="IPR020930">
    <property type="entry name" value="Ribosomal_uL5_bac-type"/>
</dbReference>
<keyword evidence="2 5" id="KW-0694">RNA-binding</keyword>
<dbReference type="EMBL" id="MEZT01000021">
    <property type="protein sequence ID" value="OGD56419.1"/>
    <property type="molecule type" value="Genomic_DNA"/>
</dbReference>
<protein>
    <recommendedName>
        <fullName evidence="5">Large ribosomal subunit protein bL25</fullName>
    </recommendedName>
    <alternativeName>
        <fullName evidence="5">General stress protein CTC</fullName>
    </alternativeName>
</protein>
<dbReference type="GO" id="GO:0006412">
    <property type="term" value="P:translation"/>
    <property type="evidence" value="ECO:0007669"/>
    <property type="project" value="UniProtKB-UniRule"/>
</dbReference>
<dbReference type="Gene3D" id="2.170.120.20">
    <property type="entry name" value="Ribosomal protein L25, beta domain"/>
    <property type="match status" value="1"/>
</dbReference>
<reference evidence="9 10" key="1">
    <citation type="journal article" date="2016" name="Nat. Commun.">
        <title>Thousands of microbial genomes shed light on interconnected biogeochemical processes in an aquifer system.</title>
        <authorList>
            <person name="Anantharaman K."/>
            <person name="Brown C.T."/>
            <person name="Hug L.A."/>
            <person name="Sharon I."/>
            <person name="Castelle C.J."/>
            <person name="Probst A.J."/>
            <person name="Thomas B.C."/>
            <person name="Singh A."/>
            <person name="Wilkins M.J."/>
            <person name="Karaoz U."/>
            <person name="Brodie E.L."/>
            <person name="Williams K.H."/>
            <person name="Hubbard S.S."/>
            <person name="Banfield J.F."/>
        </authorList>
    </citation>
    <scope>NUCLEOTIDE SEQUENCE [LARGE SCALE GENOMIC DNA]</scope>
</reference>
<accession>A0A1F5DML8</accession>
<dbReference type="InterPro" id="IPR029751">
    <property type="entry name" value="Ribosomal_L25_dom"/>
</dbReference>
<evidence type="ECO:0000256" key="4">
    <source>
        <dbReference type="ARBA" id="ARBA00023274"/>
    </source>
</evidence>
<dbReference type="InterPro" id="IPR020056">
    <property type="entry name" value="Rbsml_bL25/Gln-tRNA_synth_N"/>
</dbReference>
<evidence type="ECO:0000256" key="3">
    <source>
        <dbReference type="ARBA" id="ARBA00022980"/>
    </source>
</evidence>
<evidence type="ECO:0000259" key="8">
    <source>
        <dbReference type="Pfam" id="PF14693"/>
    </source>
</evidence>
<comment type="caution">
    <text evidence="9">The sequence shown here is derived from an EMBL/GenBank/DDBJ whole genome shotgun (WGS) entry which is preliminary data.</text>
</comment>
<evidence type="ECO:0000256" key="1">
    <source>
        <dbReference type="ARBA" id="ARBA00022730"/>
    </source>
</evidence>
<feature type="region of interest" description="Disordered" evidence="6">
    <location>
        <begin position="180"/>
        <end position="250"/>
    </location>
</feature>
<dbReference type="HAMAP" id="MF_01334">
    <property type="entry name" value="Ribosomal_bL25_CTC"/>
    <property type="match status" value="1"/>
</dbReference>
<evidence type="ECO:0000313" key="9">
    <source>
        <dbReference type="EMBL" id="OGD56419.1"/>
    </source>
</evidence>
<dbReference type="SUPFAM" id="SSF50715">
    <property type="entry name" value="Ribosomal protein L25-like"/>
    <property type="match status" value="1"/>
</dbReference>
<gene>
    <name evidence="5" type="primary">rplY</name>
    <name evidence="5" type="synonym">ctc</name>
    <name evidence="9" type="ORF">A2V71_04800</name>
</gene>
<name>A0A1F5DML8_9BACT</name>
<evidence type="ECO:0000259" key="7">
    <source>
        <dbReference type="Pfam" id="PF01386"/>
    </source>
</evidence>
<dbReference type="Gene3D" id="2.40.240.10">
    <property type="entry name" value="Ribosomal Protein L25, Chain P"/>
    <property type="match status" value="1"/>
</dbReference>
<dbReference type="InterPro" id="IPR011035">
    <property type="entry name" value="Ribosomal_bL25/Gln-tRNA_synth"/>
</dbReference>
<dbReference type="GO" id="GO:0003735">
    <property type="term" value="F:structural constituent of ribosome"/>
    <property type="evidence" value="ECO:0007669"/>
    <property type="project" value="InterPro"/>
</dbReference>
<comment type="subunit">
    <text evidence="5">Part of the 50S ribosomal subunit; part of the 5S rRNA/L5/L18/L25 subcomplex. Contacts the 5S rRNA. Binds to the 5S rRNA independently of L5 and L18.</text>
</comment>
<comment type="similarity">
    <text evidence="5">Belongs to the bacterial ribosomal protein bL25 family. CTC subfamily.</text>
</comment>
<keyword evidence="1 5" id="KW-0699">rRNA-binding</keyword>
<evidence type="ECO:0000256" key="6">
    <source>
        <dbReference type="SAM" id="MobiDB-lite"/>
    </source>
</evidence>
<organism evidence="9 10">
    <name type="scientific">Candidatus Berkelbacteria bacterium RBG_13_40_8</name>
    <dbReference type="NCBI Taxonomy" id="1797467"/>
    <lineage>
        <taxon>Bacteria</taxon>
        <taxon>Candidatus Berkelbacteria</taxon>
    </lineage>
</organism>
<dbReference type="Proteomes" id="UP000178764">
    <property type="component" value="Unassembled WGS sequence"/>
</dbReference>
<keyword evidence="3 5" id="KW-0689">Ribosomal protein</keyword>
<evidence type="ECO:0000256" key="2">
    <source>
        <dbReference type="ARBA" id="ARBA00022884"/>
    </source>
</evidence>
<dbReference type="PANTHER" id="PTHR33284:SF1">
    <property type="entry name" value="RIBOSOMAL PROTEIN L25_GLN-TRNA SYNTHETASE, ANTI-CODON-BINDING DOMAIN-CONTAINING PROTEIN"/>
    <property type="match status" value="1"/>
</dbReference>
<dbReference type="Pfam" id="PF01386">
    <property type="entry name" value="Ribosomal_L25p"/>
    <property type="match status" value="1"/>
</dbReference>
<proteinExistence type="inferred from homology"/>
<dbReference type="GO" id="GO:0008097">
    <property type="term" value="F:5S rRNA binding"/>
    <property type="evidence" value="ECO:0007669"/>
    <property type="project" value="InterPro"/>
</dbReference>
<dbReference type="InterPro" id="IPR020057">
    <property type="entry name" value="Ribosomal_bL25_b-dom"/>
</dbReference>
<sequence length="250" mass="27984">MESITLKATPREILGKKVKVLRDKGQIPAILYGKKFKNIPLLLDKTEFEKVYKEAEGSTIIDLNYNDKSEKILIREPQKNPVTGENIHVDLYRVDMTQEIHTEIPLEFIGVSPAVENLEGNLITNKDALEIECLPDKLVQNINVDISALQTFEDLIKVKDLNVPEGINVLDDPEEIVAQVTPPRSEEELEAMEQETTAEAEKAGIESIEAEAETEKEEKKAEKEASESEGEVPTATQKETSSEQPSKESK</sequence>
<feature type="domain" description="Large ribosomal subunit protein bL25 beta" evidence="8">
    <location>
        <begin position="99"/>
        <end position="184"/>
    </location>
</feature>
<dbReference type="Pfam" id="PF14693">
    <property type="entry name" value="Ribosomal_TL5_C"/>
    <property type="match status" value="1"/>
</dbReference>
<dbReference type="PANTHER" id="PTHR33284">
    <property type="entry name" value="RIBOSOMAL PROTEIN L25/GLN-TRNA SYNTHETASE, ANTI-CODON-BINDING DOMAIN-CONTAINING PROTEIN"/>
    <property type="match status" value="1"/>
</dbReference>